<organism evidence="1 2">
    <name type="scientific">Gossypium stocksii</name>
    <dbReference type="NCBI Taxonomy" id="47602"/>
    <lineage>
        <taxon>Eukaryota</taxon>
        <taxon>Viridiplantae</taxon>
        <taxon>Streptophyta</taxon>
        <taxon>Embryophyta</taxon>
        <taxon>Tracheophyta</taxon>
        <taxon>Spermatophyta</taxon>
        <taxon>Magnoliopsida</taxon>
        <taxon>eudicotyledons</taxon>
        <taxon>Gunneridae</taxon>
        <taxon>Pentapetalae</taxon>
        <taxon>rosids</taxon>
        <taxon>malvids</taxon>
        <taxon>Malvales</taxon>
        <taxon>Malvaceae</taxon>
        <taxon>Malvoideae</taxon>
        <taxon>Gossypium</taxon>
    </lineage>
</organism>
<proteinExistence type="predicted"/>
<accession>A0A9D3UUX3</accession>
<dbReference type="EMBL" id="JAIQCV010000010">
    <property type="protein sequence ID" value="KAH1057946.1"/>
    <property type="molecule type" value="Genomic_DNA"/>
</dbReference>
<dbReference type="Proteomes" id="UP000828251">
    <property type="component" value="Unassembled WGS sequence"/>
</dbReference>
<reference evidence="1 2" key="1">
    <citation type="journal article" date="2021" name="Plant Biotechnol. J.">
        <title>Multi-omics assisted identification of the key and species-specific regulatory components of drought-tolerant mechanisms in Gossypium stocksii.</title>
        <authorList>
            <person name="Yu D."/>
            <person name="Ke L."/>
            <person name="Zhang D."/>
            <person name="Wu Y."/>
            <person name="Sun Y."/>
            <person name="Mei J."/>
            <person name="Sun J."/>
            <person name="Sun Y."/>
        </authorList>
    </citation>
    <scope>NUCLEOTIDE SEQUENCE [LARGE SCALE GENOMIC DNA]</scope>
    <source>
        <strain evidence="2">cv. E1</strain>
        <tissue evidence="1">Leaf</tissue>
    </source>
</reference>
<comment type="caution">
    <text evidence="1">The sequence shown here is derived from an EMBL/GenBank/DDBJ whole genome shotgun (WGS) entry which is preliminary data.</text>
</comment>
<name>A0A9D3UUX3_9ROSI</name>
<evidence type="ECO:0000313" key="2">
    <source>
        <dbReference type="Proteomes" id="UP000828251"/>
    </source>
</evidence>
<dbReference type="OrthoDB" id="999103at2759"/>
<protein>
    <recommendedName>
        <fullName evidence="3">DUF4283 domain-containing protein</fullName>
    </recommendedName>
</protein>
<sequence>MEKNQVRVVQSFVEAELLWKLQHCLVGESATVCDTRSMDERLTKFGLGEILVKRIQGRFFLIEVPDEEFMEVLKQNDWAYLKECFIKIEPWSEKRFFQRRWHGSTLQVSHCIARITRRLKEWQIYGAS</sequence>
<keyword evidence="2" id="KW-1185">Reference proteome</keyword>
<dbReference type="AlphaFoldDB" id="A0A9D3UUX3"/>
<evidence type="ECO:0008006" key="3">
    <source>
        <dbReference type="Google" id="ProtNLM"/>
    </source>
</evidence>
<evidence type="ECO:0000313" key="1">
    <source>
        <dbReference type="EMBL" id="KAH1057946.1"/>
    </source>
</evidence>
<gene>
    <name evidence="1" type="ORF">J1N35_036011</name>
</gene>